<dbReference type="InterPro" id="IPR010212">
    <property type="entry name" value="NusA_arc"/>
</dbReference>
<dbReference type="InterPro" id="IPR015946">
    <property type="entry name" value="KH_dom-like_a/b"/>
</dbReference>
<keyword evidence="2 6" id="KW-0963">Cytoplasm</keyword>
<evidence type="ECO:0000256" key="1">
    <source>
        <dbReference type="ARBA" id="ARBA00022472"/>
    </source>
</evidence>
<dbReference type="InterPro" id="IPR009019">
    <property type="entry name" value="KH_sf_prok-type"/>
</dbReference>
<dbReference type="STRING" id="1550241.MA03_00115"/>
<evidence type="ECO:0000313" key="9">
    <source>
        <dbReference type="EMBL" id="AKG38014.1"/>
    </source>
</evidence>
<comment type="function">
    <text evidence="6">Participates in transcription termination.</text>
</comment>
<dbReference type="InterPro" id="IPR030842">
    <property type="entry name" value="TF_NusA_bacterial"/>
</dbReference>
<keyword evidence="4 6" id="KW-0805">Transcription regulation</keyword>
<dbReference type="PANTHER" id="PTHR22648">
    <property type="entry name" value="TRANSCRIPTION TERMINATION FACTOR NUSA"/>
    <property type="match status" value="1"/>
</dbReference>
<protein>
    <recommendedName>
        <fullName evidence="6">Probable transcription termination protein NusA</fullName>
    </recommendedName>
</protein>
<gene>
    <name evidence="6" type="primary">nusA</name>
    <name evidence="9" type="ORF">MA03_00115</name>
</gene>
<evidence type="ECO:0000256" key="3">
    <source>
        <dbReference type="ARBA" id="ARBA00022884"/>
    </source>
</evidence>
<dbReference type="GO" id="GO:0031564">
    <property type="term" value="P:transcription antitermination"/>
    <property type="evidence" value="ECO:0007669"/>
    <property type="project" value="InterPro"/>
</dbReference>
<dbReference type="EMBL" id="CP009961">
    <property type="protein sequence ID" value="AKG38014.1"/>
    <property type="molecule type" value="Genomic_DNA"/>
</dbReference>
<feature type="domain" description="NusA-like second KH" evidence="8">
    <location>
        <begin position="82"/>
        <end position="142"/>
    </location>
</feature>
<keyword evidence="1 6" id="KW-0806">Transcription termination</keyword>
<dbReference type="PANTHER" id="PTHR22648:SF0">
    <property type="entry name" value="TRANSCRIPTION TERMINATION_ANTITERMINATION PROTEIN NUSA"/>
    <property type="match status" value="1"/>
</dbReference>
<feature type="domain" description="KH type-2" evidence="7">
    <location>
        <begin position="20"/>
        <end position="78"/>
    </location>
</feature>
<keyword evidence="9" id="KW-0251">Elongation factor</keyword>
<evidence type="ECO:0000256" key="2">
    <source>
        <dbReference type="ARBA" id="ARBA00022490"/>
    </source>
</evidence>
<keyword evidence="3" id="KW-0694">RNA-binding</keyword>
<evidence type="ECO:0000313" key="10">
    <source>
        <dbReference type="Proteomes" id="UP000067434"/>
    </source>
</evidence>
<evidence type="ECO:0000256" key="4">
    <source>
        <dbReference type="ARBA" id="ARBA00023015"/>
    </source>
</evidence>
<reference evidence="9 10" key="1">
    <citation type="journal article" date="2015" name="Stand. Genomic Sci.">
        <title>Complete genome sequence of and proposal of Thermofilum uzonense sp. nov. a novel hyperthermophilic crenarchaeon and emended description of the genus Thermofilum.</title>
        <authorList>
            <person name="Toshchakov S.V."/>
            <person name="Korzhenkov A.A."/>
            <person name="Samarov N.I."/>
            <person name="Mazunin I.O."/>
            <person name="Mozhey O.I."/>
            <person name="Shmyr I.S."/>
            <person name="Derbikova K.S."/>
            <person name="Taranov E.A."/>
            <person name="Dominova I.N."/>
            <person name="Bonch-Osmolovskaya E.A."/>
            <person name="Patrushev M.V."/>
            <person name="Podosokorskaya O.A."/>
            <person name="Kublanov I.V."/>
        </authorList>
    </citation>
    <scope>NUCLEOTIDE SEQUENCE [LARGE SCALE GENOMIC DNA]</scope>
    <source>
        <strain evidence="9 10">1807-2</strain>
    </source>
</reference>
<dbReference type="Pfam" id="PF07650">
    <property type="entry name" value="KH_2"/>
    <property type="match status" value="1"/>
</dbReference>
<dbReference type="RefSeq" id="WP_052883331.1">
    <property type="nucleotide sequence ID" value="NZ_CP009961.1"/>
</dbReference>
<accession>A0A0F7FFZ0</accession>
<dbReference type="InterPro" id="IPR058582">
    <property type="entry name" value="KH_NusA_2nd"/>
</dbReference>
<dbReference type="Gene3D" id="3.30.300.20">
    <property type="match status" value="2"/>
</dbReference>
<dbReference type="Proteomes" id="UP000067434">
    <property type="component" value="Chromosome"/>
</dbReference>
<keyword evidence="10" id="KW-1185">Reference proteome</keyword>
<dbReference type="Pfam" id="PF26594">
    <property type="entry name" value="KH_NusA_2nd"/>
    <property type="match status" value="1"/>
</dbReference>
<dbReference type="AlphaFoldDB" id="A0A0F7FFZ0"/>
<evidence type="ECO:0000259" key="7">
    <source>
        <dbReference type="Pfam" id="PF07650"/>
    </source>
</evidence>
<dbReference type="HAMAP" id="MF_00945_A">
    <property type="entry name" value="NusA_A"/>
    <property type="match status" value="1"/>
</dbReference>
<dbReference type="OrthoDB" id="4116at2157"/>
<comment type="subcellular location">
    <subcellularLocation>
        <location evidence="6">Cytoplasm</location>
    </subcellularLocation>
</comment>
<dbReference type="GeneID" id="25400588"/>
<dbReference type="HOGENOM" id="CLU_131906_0_0_2"/>
<organism evidence="9 10">
    <name type="scientific">Infirmifilum uzonense</name>
    <dbReference type="NCBI Taxonomy" id="1550241"/>
    <lineage>
        <taxon>Archaea</taxon>
        <taxon>Thermoproteota</taxon>
        <taxon>Thermoprotei</taxon>
        <taxon>Thermofilales</taxon>
        <taxon>Thermofilaceae</taxon>
        <taxon>Infirmifilum</taxon>
    </lineage>
</organism>
<dbReference type="KEGG" id="thf:MA03_00115"/>
<dbReference type="SUPFAM" id="SSF54814">
    <property type="entry name" value="Prokaryotic type KH domain (KH-domain type II)"/>
    <property type="match status" value="2"/>
</dbReference>
<evidence type="ECO:0000259" key="8">
    <source>
        <dbReference type="Pfam" id="PF26594"/>
    </source>
</evidence>
<keyword evidence="5 6" id="KW-0804">Transcription</keyword>
<evidence type="ECO:0000256" key="6">
    <source>
        <dbReference type="HAMAP-Rule" id="MF_00945"/>
    </source>
</evidence>
<proteinExistence type="inferred from homology"/>
<dbReference type="NCBIfam" id="TIGR01952">
    <property type="entry name" value="nusA_arch"/>
    <property type="match status" value="1"/>
</dbReference>
<dbReference type="GO" id="GO:0003723">
    <property type="term" value="F:RNA binding"/>
    <property type="evidence" value="ECO:0007669"/>
    <property type="project" value="UniProtKB-KW"/>
</dbReference>
<dbReference type="GO" id="GO:0005829">
    <property type="term" value="C:cytosol"/>
    <property type="evidence" value="ECO:0007669"/>
    <property type="project" value="TreeGrafter"/>
</dbReference>
<comment type="similarity">
    <text evidence="6">Belongs to the NusA family.</text>
</comment>
<keyword evidence="9" id="KW-0648">Protein biosynthesis</keyword>
<dbReference type="GO" id="GO:0006353">
    <property type="term" value="P:DNA-templated transcription termination"/>
    <property type="evidence" value="ECO:0007669"/>
    <property type="project" value="UniProtKB-UniRule"/>
</dbReference>
<evidence type="ECO:0000256" key="5">
    <source>
        <dbReference type="ARBA" id="ARBA00023163"/>
    </source>
</evidence>
<dbReference type="PATRIC" id="fig|1550241.5.peg.23"/>
<name>A0A0F7FFZ0_9CREN</name>
<dbReference type="CDD" id="cd22530">
    <property type="entry name" value="KH-II_NusA_arch_rpt1"/>
    <property type="match status" value="1"/>
</dbReference>
<dbReference type="GO" id="GO:0003746">
    <property type="term" value="F:translation elongation factor activity"/>
    <property type="evidence" value="ECO:0007669"/>
    <property type="project" value="UniProtKB-KW"/>
</dbReference>
<sequence>MSLASSGRRLGNEELQMMGLFENITKVPPKDCVVDTQYNRLIFVVDKGLAGLAVGKNGSKIRMLRDVFKRDVEVVEDGETIEELAKSTLYPAKIVQVEVKEEGGRKIVVARAAPGQLGIAIGRQGRNAYRAKLLLSRYFGISDLRVVEFNPGLAEPRNQP</sequence>
<dbReference type="InterPro" id="IPR004044">
    <property type="entry name" value="KH_dom_type_2"/>
</dbReference>